<accession>A0AAV6KR88</accession>
<dbReference type="Gene3D" id="2.60.40.10">
    <property type="entry name" value="Immunoglobulins"/>
    <property type="match status" value="3"/>
</dbReference>
<evidence type="ECO:0000256" key="4">
    <source>
        <dbReference type="SAM" id="Phobius"/>
    </source>
</evidence>
<dbReference type="EMBL" id="JACTNZ010000004">
    <property type="protein sequence ID" value="KAG5555111.1"/>
    <property type="molecule type" value="Genomic_DNA"/>
</dbReference>
<keyword evidence="2" id="KW-0677">Repeat</keyword>
<evidence type="ECO:0000256" key="1">
    <source>
        <dbReference type="ARBA" id="ARBA00010211"/>
    </source>
</evidence>
<feature type="domain" description="GEX2 N-terminal Ig-like" evidence="7">
    <location>
        <begin position="35"/>
        <end position="135"/>
    </location>
</feature>
<dbReference type="InterPro" id="IPR044801">
    <property type="entry name" value="Filamin"/>
</dbReference>
<dbReference type="SUPFAM" id="SSF81296">
    <property type="entry name" value="E set domains"/>
    <property type="match status" value="3"/>
</dbReference>
<feature type="domain" description="GEX2 N-terminal Ig-like" evidence="7">
    <location>
        <begin position="144"/>
        <end position="248"/>
    </location>
</feature>
<dbReference type="Pfam" id="PF01557">
    <property type="entry name" value="FAA_hydrolase"/>
    <property type="match status" value="1"/>
</dbReference>
<dbReference type="GO" id="GO:0030036">
    <property type="term" value="P:actin cytoskeleton organization"/>
    <property type="evidence" value="ECO:0007669"/>
    <property type="project" value="InterPro"/>
</dbReference>
<feature type="chain" id="PRO_5043899394" evidence="5">
    <location>
        <begin position="20"/>
        <end position="1353"/>
    </location>
</feature>
<organism evidence="8 9">
    <name type="scientific">Rhododendron griersonianum</name>
    <dbReference type="NCBI Taxonomy" id="479676"/>
    <lineage>
        <taxon>Eukaryota</taxon>
        <taxon>Viridiplantae</taxon>
        <taxon>Streptophyta</taxon>
        <taxon>Embryophyta</taxon>
        <taxon>Tracheophyta</taxon>
        <taxon>Spermatophyta</taxon>
        <taxon>Magnoliopsida</taxon>
        <taxon>eudicotyledons</taxon>
        <taxon>Gunneridae</taxon>
        <taxon>Pentapetalae</taxon>
        <taxon>asterids</taxon>
        <taxon>Ericales</taxon>
        <taxon>Ericaceae</taxon>
        <taxon>Ericoideae</taxon>
        <taxon>Rhodoreae</taxon>
        <taxon>Rhododendron</taxon>
    </lineage>
</organism>
<dbReference type="GO" id="GO:0051015">
    <property type="term" value="F:actin filament binding"/>
    <property type="evidence" value="ECO:0007669"/>
    <property type="project" value="InterPro"/>
</dbReference>
<evidence type="ECO:0000259" key="6">
    <source>
        <dbReference type="Pfam" id="PF01557"/>
    </source>
</evidence>
<dbReference type="InterPro" id="IPR014756">
    <property type="entry name" value="Ig_E-set"/>
</dbReference>
<evidence type="ECO:0000256" key="2">
    <source>
        <dbReference type="ARBA" id="ARBA00022737"/>
    </source>
</evidence>
<evidence type="ECO:0000256" key="5">
    <source>
        <dbReference type="SAM" id="SignalP"/>
    </source>
</evidence>
<sequence length="1353" mass="148247">MAFLLPFCTIIYLFPISLSSPFGPKLAQSEKVPIPSFAFGWADQKDTFLAGDVATIKVIVLGNYEGDKYKYGFDPNLTVNGKMGNSSLLSGLSSNFDEDPSVWRISFIPIRFGLFNVLVTDDNFNVLDSSLHFRVTAGKFYPTACLVSWMGQMNEFAAGTKATVVIPPEDAFGNNVSLASQVQSTFNFTVSATYVNGSVATVLNVTDIGWHENGHLRIEFIVASAGDLLLFVKEKNQSLNGSPLPFKVNPGALDVSNCEANWITETSSFQLFSKMEAFVHQRDQYGNLVPGLYQFDVEVIEKGTSLFMPVADLSSKEVAPGIQFIVNGSGLNDSVAGEVSRFSVVLRDAYQYPAPVELETLQVQIIRDLDSYHIQPSIFPMPTENATVTDNWSTSDLEVSSVNRMETASAPTVEPVNNSTEHGKVRASSFDVIYTPEKSGIYAITVFCGNIPLNGGHPFKKEVSAGEVSISLSGVVKFAPKAPKMIRNEIVVQLMDSFSNPVLSQQSKLELEIASINKSGFSTWMFVNDNYGLYIGYYLAKDVGSYEICASFDSKHFLPCPFGVNVYTSDYFPKAYDDLVSVWEDESITFDALQNDYLAGGNASIVEFSQPGHGSLLQYGQLFLYTPYKGFAGNDSFSYTISDINSNLASGAVNISIISIPPQFISVPNQLHAIEDLISPRFGGFSGIEILYSDLKENISVSLVARTGTVLLSPMLMQFWQPMWSELSVSKGDGNAKELKIEGRLEVINFALQSIQYLGNENFCGDDMIHVSTMNENGVNHVDVPIFVEPMNDSPFISVPKLVVLGEKNDEEGLLVFDRQTNKFDFSIGDPDLINFPGNDSHFLVMFSVEVSSGFLSTKLPAELISTTELKLKNSHQWQALQTFVTISKHFMVKARGIRFQGSVNDCNSIMEQLLYHGEEFGAVLILKVNDMGNYGCYSDCAEKTTTPLFTEAYVNLVRRRPMTSLVAHTLGSAIAIESILVFSLGVLLLYFTCKCAIVLVHEKRRRAPRDIELSESSTDFSENVADFSEWCPSPLFMSHPSNIRQRSFRHSGKGESSKNTHHSSQSSKIRIQLHEETSAYDKINLRSDRINPVRIVVINLESAKINSPKDFAFWIPMAVDIVLAAVKTVLAAVKTVLAVALPFSFQSAVPTPLLGRLGLAAATKIVACKAANMSTATPSPPYEKLLSLGTKIVAVGRNYAAHAKELGNAVPKPTSSYLENGGMIEIPEPLESLDHEVELAVVISKKARDVPEATAMDYVGGYALGLDMTAREIQASAKVDGEIQQKGSTEDMIFKIPYLISHISSIMTLLEGDVILTGTPQGCGPVKAGQKITAGITGLLDIHFDVGQRKRP</sequence>
<keyword evidence="5" id="KW-0732">Signal</keyword>
<dbReference type="Pfam" id="PF23616">
    <property type="entry name" value="Ig_GEX2_N"/>
    <property type="match status" value="2"/>
</dbReference>
<dbReference type="Gene3D" id="3.90.850.10">
    <property type="entry name" value="Fumarylacetoacetase-like, C-terminal domain"/>
    <property type="match status" value="2"/>
</dbReference>
<dbReference type="Pfam" id="PF17963">
    <property type="entry name" value="Big_9"/>
    <property type="match status" value="1"/>
</dbReference>
<comment type="caution">
    <text evidence="8">The sequence shown here is derived from an EMBL/GenBank/DDBJ whole genome shotgun (WGS) entry which is preliminary data.</text>
</comment>
<dbReference type="GO" id="GO:0003824">
    <property type="term" value="F:catalytic activity"/>
    <property type="evidence" value="ECO:0007669"/>
    <property type="project" value="InterPro"/>
</dbReference>
<dbReference type="GO" id="GO:0048235">
    <property type="term" value="P:pollen sperm cell differentiation"/>
    <property type="evidence" value="ECO:0007669"/>
    <property type="project" value="TreeGrafter"/>
</dbReference>
<keyword evidence="4" id="KW-1133">Transmembrane helix</keyword>
<comment type="similarity">
    <text evidence="1">Belongs to the FAH family.</text>
</comment>
<dbReference type="FunFam" id="2.60.40.10:FF:002225">
    <property type="entry name" value="Gamete expressed 2"/>
    <property type="match status" value="1"/>
</dbReference>
<evidence type="ECO:0000313" key="9">
    <source>
        <dbReference type="Proteomes" id="UP000823749"/>
    </source>
</evidence>
<dbReference type="PANTHER" id="PTHR38537:SF8">
    <property type="entry name" value="FILAMIN-A"/>
    <property type="match status" value="1"/>
</dbReference>
<dbReference type="PANTHER" id="PTHR38537">
    <property type="entry name" value="JITTERBUG, ISOFORM N"/>
    <property type="match status" value="1"/>
</dbReference>
<keyword evidence="4" id="KW-0812">Transmembrane</keyword>
<name>A0AAV6KR88_9ERIC</name>
<dbReference type="SUPFAM" id="SSF56529">
    <property type="entry name" value="FAH"/>
    <property type="match status" value="1"/>
</dbReference>
<evidence type="ECO:0000259" key="7">
    <source>
        <dbReference type="Pfam" id="PF23616"/>
    </source>
</evidence>
<keyword evidence="4" id="KW-0472">Membrane</keyword>
<dbReference type="InterPro" id="IPR056434">
    <property type="entry name" value="Ig_GEX2_N"/>
</dbReference>
<dbReference type="InterPro" id="IPR011234">
    <property type="entry name" value="Fumarylacetoacetase-like_C"/>
</dbReference>
<gene>
    <name evidence="8" type="ORF">RHGRI_012590</name>
</gene>
<evidence type="ECO:0000256" key="3">
    <source>
        <dbReference type="SAM" id="MobiDB-lite"/>
    </source>
</evidence>
<proteinExistence type="inferred from homology"/>
<dbReference type="InterPro" id="IPR036663">
    <property type="entry name" value="Fumarylacetoacetase_C_sf"/>
</dbReference>
<feature type="domain" description="Fumarylacetoacetase-like C-terminal" evidence="6">
    <location>
        <begin position="1192"/>
        <end position="1278"/>
    </location>
</feature>
<protein>
    <submittedName>
        <fullName evidence="8">Uncharacterized protein</fullName>
    </submittedName>
</protein>
<keyword evidence="9" id="KW-1185">Reference proteome</keyword>
<dbReference type="Proteomes" id="UP000823749">
    <property type="component" value="Chromosome 4"/>
</dbReference>
<feature type="signal peptide" evidence="5">
    <location>
        <begin position="1"/>
        <end position="19"/>
    </location>
</feature>
<dbReference type="Gene3D" id="2.60.40.3440">
    <property type="match status" value="1"/>
</dbReference>
<dbReference type="InterPro" id="IPR013783">
    <property type="entry name" value="Ig-like_fold"/>
</dbReference>
<reference evidence="8" key="1">
    <citation type="submission" date="2020-08" db="EMBL/GenBank/DDBJ databases">
        <title>Plant Genome Project.</title>
        <authorList>
            <person name="Zhang R.-G."/>
        </authorList>
    </citation>
    <scope>NUCLEOTIDE SEQUENCE</scope>
    <source>
        <strain evidence="8">WSP0</strain>
        <tissue evidence="8">Leaf</tissue>
    </source>
</reference>
<evidence type="ECO:0000313" key="8">
    <source>
        <dbReference type="EMBL" id="KAG5555111.1"/>
    </source>
</evidence>
<feature type="region of interest" description="Disordered" evidence="3">
    <location>
        <begin position="1047"/>
        <end position="1069"/>
    </location>
</feature>
<feature type="transmembrane region" description="Helical" evidence="4">
    <location>
        <begin position="980"/>
        <end position="1001"/>
    </location>
</feature>